<dbReference type="AlphaFoldDB" id="A0A165F1L1"/>
<name>A0A165F1L1_9APHY</name>
<dbReference type="Proteomes" id="UP000076871">
    <property type="component" value="Unassembled WGS sequence"/>
</dbReference>
<sequence>MTINPIYCPANRCCALYSEHCPYRAAVGFDCQRLNIDEYGSRCHCTADRLHILHLCSRLSPTLSTCDTLVTSWTSAVRTMPINSWVQYRELQLFCESRCRVRIVSDADQQRTHAHTVAKYRLFPYGMASAFDEVQKYLEEALPRQFTHGLHYF</sequence>
<accession>A0A165F1L1</accession>
<evidence type="ECO:0000313" key="2">
    <source>
        <dbReference type="Proteomes" id="UP000076871"/>
    </source>
</evidence>
<proteinExistence type="predicted"/>
<dbReference type="InParanoid" id="A0A165F1L1"/>
<keyword evidence="2" id="KW-1185">Reference proteome</keyword>
<organism evidence="1 2">
    <name type="scientific">Laetiporus sulphureus 93-53</name>
    <dbReference type="NCBI Taxonomy" id="1314785"/>
    <lineage>
        <taxon>Eukaryota</taxon>
        <taxon>Fungi</taxon>
        <taxon>Dikarya</taxon>
        <taxon>Basidiomycota</taxon>
        <taxon>Agaricomycotina</taxon>
        <taxon>Agaricomycetes</taxon>
        <taxon>Polyporales</taxon>
        <taxon>Laetiporus</taxon>
    </lineage>
</organism>
<dbReference type="RefSeq" id="XP_040765920.1">
    <property type="nucleotide sequence ID" value="XM_040908560.1"/>
</dbReference>
<evidence type="ECO:0000313" key="1">
    <source>
        <dbReference type="EMBL" id="KZT08180.1"/>
    </source>
</evidence>
<dbReference type="GeneID" id="63825589"/>
<reference evidence="1 2" key="1">
    <citation type="journal article" date="2016" name="Mol. Biol. Evol.">
        <title>Comparative Genomics of Early-Diverging Mushroom-Forming Fungi Provides Insights into the Origins of Lignocellulose Decay Capabilities.</title>
        <authorList>
            <person name="Nagy L.G."/>
            <person name="Riley R."/>
            <person name="Tritt A."/>
            <person name="Adam C."/>
            <person name="Daum C."/>
            <person name="Floudas D."/>
            <person name="Sun H."/>
            <person name="Yadav J.S."/>
            <person name="Pangilinan J."/>
            <person name="Larsson K.H."/>
            <person name="Matsuura K."/>
            <person name="Barry K."/>
            <person name="Labutti K."/>
            <person name="Kuo R."/>
            <person name="Ohm R.A."/>
            <person name="Bhattacharya S.S."/>
            <person name="Shirouzu T."/>
            <person name="Yoshinaga Y."/>
            <person name="Martin F.M."/>
            <person name="Grigoriev I.V."/>
            <person name="Hibbett D.S."/>
        </authorList>
    </citation>
    <scope>NUCLEOTIDE SEQUENCE [LARGE SCALE GENOMIC DNA]</scope>
    <source>
        <strain evidence="1 2">93-53</strain>
    </source>
</reference>
<protein>
    <submittedName>
        <fullName evidence="1">Uncharacterized protein</fullName>
    </submittedName>
</protein>
<gene>
    <name evidence="1" type="ORF">LAESUDRAFT_724191</name>
</gene>
<dbReference type="EMBL" id="KV427616">
    <property type="protein sequence ID" value="KZT08180.1"/>
    <property type="molecule type" value="Genomic_DNA"/>
</dbReference>